<dbReference type="Proteomes" id="UP000222640">
    <property type="component" value="Segment"/>
</dbReference>
<proteinExistence type="predicted"/>
<evidence type="ECO:0000313" key="2">
    <source>
        <dbReference type="Proteomes" id="UP000222640"/>
    </source>
</evidence>
<name>A0A218M4P7_9CAUD</name>
<evidence type="ECO:0000313" key="1">
    <source>
        <dbReference type="EMBL" id="ASD51617.1"/>
    </source>
</evidence>
<protein>
    <submittedName>
        <fullName evidence="1">Uncharacterized protein</fullName>
    </submittedName>
</protein>
<reference evidence="1 2" key="1">
    <citation type="submission" date="2017-04" db="EMBL/GenBank/DDBJ databases">
        <title>Long-term genomic coevolution of host-parasite interaction in the natural environment.</title>
        <authorList>
            <person name="Laanto E."/>
            <person name="Hoikkala V."/>
            <person name="Ravantti J."/>
            <person name="Sundberg L.-R."/>
        </authorList>
    </citation>
    <scope>NUCLEOTIDE SEQUENCE [LARGE SCALE GENOMIC DNA]</scope>
</reference>
<sequence>MTYQVTNESTQHGYNTPFGYFTPHRLPTIPGQTLTDIFGDLARQLYPTGRAWYMAKDGVFDNLHKSINLSFVRLVDDCDLTIDSLFPDNANFDKKDASLWEYRLGLTTNTNLSLEVRKQAILRKMAYPNNVKPRQSKSYIESQLRLAGFDVYVHENLKPYQTPADIGSLSLSNSQHGGDSQHGGGFQHGSSSFDVIANEAVVNESYSVGVGNLWATFFIGGENLGDFATIKQSRLIEFKELVLKLKPAHLVAFTFLNYV</sequence>
<dbReference type="EMBL" id="KY951963">
    <property type="protein sequence ID" value="ASD51617.1"/>
    <property type="molecule type" value="Genomic_DNA"/>
</dbReference>
<accession>A0A218M4P7</accession>
<organism evidence="1 2">
    <name type="scientific">Flavobacterium phage FCV-3</name>
    <dbReference type="NCBI Taxonomy" id="1983586"/>
    <lineage>
        <taxon>Viruses</taxon>
        <taxon>Duplodnaviria</taxon>
        <taxon>Heunggongvirae</taxon>
        <taxon>Uroviricota</taxon>
        <taxon>Caudoviricetes</taxon>
        <taxon>Ficleduovirus</taxon>
        <taxon>Ficleduovirus FCV1</taxon>
    </lineage>
</organism>